<name>A0AAV7SYP1_PLEWA</name>
<dbReference type="Proteomes" id="UP001066276">
    <property type="component" value="Chromosome 4_1"/>
</dbReference>
<accession>A0AAV7SYP1</accession>
<keyword evidence="3" id="KW-1185">Reference proteome</keyword>
<feature type="compositionally biased region" description="Low complexity" evidence="1">
    <location>
        <begin position="54"/>
        <end position="68"/>
    </location>
</feature>
<gene>
    <name evidence="2" type="ORF">NDU88_000997</name>
</gene>
<organism evidence="2 3">
    <name type="scientific">Pleurodeles waltl</name>
    <name type="common">Iberian ribbed newt</name>
    <dbReference type="NCBI Taxonomy" id="8319"/>
    <lineage>
        <taxon>Eukaryota</taxon>
        <taxon>Metazoa</taxon>
        <taxon>Chordata</taxon>
        <taxon>Craniata</taxon>
        <taxon>Vertebrata</taxon>
        <taxon>Euteleostomi</taxon>
        <taxon>Amphibia</taxon>
        <taxon>Batrachia</taxon>
        <taxon>Caudata</taxon>
        <taxon>Salamandroidea</taxon>
        <taxon>Salamandridae</taxon>
        <taxon>Pleurodelinae</taxon>
        <taxon>Pleurodeles</taxon>
    </lineage>
</organism>
<feature type="compositionally biased region" description="Low complexity" evidence="1">
    <location>
        <begin position="75"/>
        <end position="86"/>
    </location>
</feature>
<dbReference type="EMBL" id="JANPWB010000007">
    <property type="protein sequence ID" value="KAJ1169091.1"/>
    <property type="molecule type" value="Genomic_DNA"/>
</dbReference>
<evidence type="ECO:0000313" key="2">
    <source>
        <dbReference type="EMBL" id="KAJ1169091.1"/>
    </source>
</evidence>
<sequence>MDPLTLSKPLPSAVPCQCKTAERSPPCGSPQSEHHSGHQGHARCGPCAERPSARRSVSRPSSQRLTTAPQPPCPAAAHHCPAATLPRSGSPLPRSHPAPQRITTAPQPPCPAAAHHCPAATLPRSGSPLPRSHPAQQPPCPAADHHCPAATLPRSGSPLPRSHPAQQRLTTAPQPPCPAHSSSQIRRAAEDRKSRHAARHCGGVSKERANRKRETQIPTLVSGLAPLTKRFTHFYPKLRIIKRTKTIYQSSNPSKQL</sequence>
<proteinExistence type="predicted"/>
<protein>
    <submittedName>
        <fullName evidence="2">Uncharacterized protein</fullName>
    </submittedName>
</protein>
<evidence type="ECO:0000313" key="3">
    <source>
        <dbReference type="Proteomes" id="UP001066276"/>
    </source>
</evidence>
<reference evidence="2" key="1">
    <citation type="journal article" date="2022" name="bioRxiv">
        <title>Sequencing and chromosome-scale assembly of the giantPleurodeles waltlgenome.</title>
        <authorList>
            <person name="Brown T."/>
            <person name="Elewa A."/>
            <person name="Iarovenko S."/>
            <person name="Subramanian E."/>
            <person name="Araus A.J."/>
            <person name="Petzold A."/>
            <person name="Susuki M."/>
            <person name="Suzuki K.-i.T."/>
            <person name="Hayashi T."/>
            <person name="Toyoda A."/>
            <person name="Oliveira C."/>
            <person name="Osipova E."/>
            <person name="Leigh N.D."/>
            <person name="Simon A."/>
            <person name="Yun M.H."/>
        </authorList>
    </citation>
    <scope>NUCLEOTIDE SEQUENCE</scope>
    <source>
        <strain evidence="2">20211129_DDA</strain>
        <tissue evidence="2">Liver</tissue>
    </source>
</reference>
<evidence type="ECO:0000256" key="1">
    <source>
        <dbReference type="SAM" id="MobiDB-lite"/>
    </source>
</evidence>
<feature type="region of interest" description="Disordered" evidence="1">
    <location>
        <begin position="1"/>
        <end position="213"/>
    </location>
</feature>
<dbReference type="AlphaFoldDB" id="A0AAV7SYP1"/>
<comment type="caution">
    <text evidence="2">The sequence shown here is derived from an EMBL/GenBank/DDBJ whole genome shotgun (WGS) entry which is preliminary data.</text>
</comment>